<reference evidence="1" key="1">
    <citation type="submission" date="2023-03" db="EMBL/GenBank/DDBJ databases">
        <title>Andean soil-derived lignocellulolytic bacterial consortium as a source of novel taxa and putative plastic-active enzymes.</title>
        <authorList>
            <person name="Diaz-Garcia L."/>
            <person name="Chuvochina M."/>
            <person name="Feuerriegel G."/>
            <person name="Bunk B."/>
            <person name="Sproer C."/>
            <person name="Streit W.R."/>
            <person name="Rodriguez L.M."/>
            <person name="Overmann J."/>
            <person name="Jimenez D.J."/>
        </authorList>
    </citation>
    <scope>NUCLEOTIDE SEQUENCE</scope>
    <source>
        <strain evidence="1">MAG 7</strain>
    </source>
</reference>
<dbReference type="SUPFAM" id="SSF50969">
    <property type="entry name" value="YVTN repeat-like/Quinoprotein amine dehydrogenase"/>
    <property type="match status" value="1"/>
</dbReference>
<evidence type="ECO:0000313" key="1">
    <source>
        <dbReference type="EMBL" id="WEK35174.1"/>
    </source>
</evidence>
<protein>
    <submittedName>
        <fullName evidence="1">Glutaminyl-peptide cyclotransferase</fullName>
    </submittedName>
</protein>
<dbReference type="PROSITE" id="PS51257">
    <property type="entry name" value="PROKAR_LIPOPROTEIN"/>
    <property type="match status" value="1"/>
</dbReference>
<dbReference type="InterPro" id="IPR007788">
    <property type="entry name" value="QCT"/>
</dbReference>
<organism evidence="1 2">
    <name type="scientific">Candidatus Pseudobacter hemicellulosilyticus</name>
    <dbReference type="NCBI Taxonomy" id="3121375"/>
    <lineage>
        <taxon>Bacteria</taxon>
        <taxon>Pseudomonadati</taxon>
        <taxon>Bacteroidota</taxon>
        <taxon>Chitinophagia</taxon>
        <taxon>Chitinophagales</taxon>
        <taxon>Chitinophagaceae</taxon>
        <taxon>Pseudobacter</taxon>
    </lineage>
</organism>
<evidence type="ECO:0000313" key="2">
    <source>
        <dbReference type="Proteomes" id="UP001220610"/>
    </source>
</evidence>
<name>A0AAJ5WSA3_9BACT</name>
<dbReference type="InterPro" id="IPR011044">
    <property type="entry name" value="Quino_amine_DH_bsu"/>
</dbReference>
<dbReference type="GO" id="GO:0016603">
    <property type="term" value="F:glutaminyl-peptide cyclotransferase activity"/>
    <property type="evidence" value="ECO:0007669"/>
    <property type="project" value="InterPro"/>
</dbReference>
<dbReference type="PANTHER" id="PTHR31270">
    <property type="entry name" value="GLUTAMINYL-PEPTIDE CYCLOTRANSFERASE"/>
    <property type="match status" value="1"/>
</dbReference>
<dbReference type="Pfam" id="PF05096">
    <property type="entry name" value="Glu_cyclase_2"/>
    <property type="match status" value="1"/>
</dbReference>
<dbReference type="EMBL" id="CP119311">
    <property type="protein sequence ID" value="WEK35174.1"/>
    <property type="molecule type" value="Genomic_DNA"/>
</dbReference>
<dbReference type="PANTHER" id="PTHR31270:SF1">
    <property type="entry name" value="GLUTAMINYL-PEPTIDE CYCLOTRANSFERASE"/>
    <property type="match status" value="1"/>
</dbReference>
<accession>A0AAJ5WSA3</accession>
<dbReference type="Proteomes" id="UP001220610">
    <property type="component" value="Chromosome"/>
</dbReference>
<dbReference type="AlphaFoldDB" id="A0AAJ5WSA3"/>
<sequence length="278" mass="30725">MKLDQLTMKQVNTIILLAALSLVLGCNDSNSEDRDKNLTEPAAPLITWTVVNKFPHDTGSFTQGLVIYNGQLYESTGSPDGSPSNNGSWIGPVDLATGKKTVKDSLDKKYFGEGMTILHDKAYYITWQSKKGFVYQLPAWKKIKEFSYTTEGWGLTNDGANLIMSDGSNKLYYFSPDSLRLLSITSVFDHNGPVPNINELEFIHGAIYANIWGMNHILRIDPESGKVTGRMDLGDLAREAQNAGVGADVLNGIAFDSSANKLYVTGKKWPILYEIKMQ</sequence>
<gene>
    <name evidence="1" type="ORF">P0Y53_22010</name>
</gene>
<proteinExistence type="predicted"/>